<name>A0A3M7SSQ3_BRAPC</name>
<proteinExistence type="predicted"/>
<dbReference type="Proteomes" id="UP000276133">
    <property type="component" value="Unassembled WGS sequence"/>
</dbReference>
<evidence type="ECO:0000313" key="1">
    <source>
        <dbReference type="EMBL" id="RNA38627.1"/>
    </source>
</evidence>
<gene>
    <name evidence="1" type="ORF">BpHYR1_012072</name>
</gene>
<sequence>MITFSTLKTDKQQKKIKGLNKLPLFRFFWKIVNLLVKNTISSSKVFPLSIIITLPLPQKLQNLAHSTGNSDPHS</sequence>
<accession>A0A3M7SSQ3</accession>
<evidence type="ECO:0000313" key="2">
    <source>
        <dbReference type="Proteomes" id="UP000276133"/>
    </source>
</evidence>
<comment type="caution">
    <text evidence="1">The sequence shown here is derived from an EMBL/GenBank/DDBJ whole genome shotgun (WGS) entry which is preliminary data.</text>
</comment>
<protein>
    <submittedName>
        <fullName evidence="1">Uncharacterized protein</fullName>
    </submittedName>
</protein>
<reference evidence="1 2" key="1">
    <citation type="journal article" date="2018" name="Sci. Rep.">
        <title>Genomic signatures of local adaptation to the degree of environmental predictability in rotifers.</title>
        <authorList>
            <person name="Franch-Gras L."/>
            <person name="Hahn C."/>
            <person name="Garcia-Roger E.M."/>
            <person name="Carmona M.J."/>
            <person name="Serra M."/>
            <person name="Gomez A."/>
        </authorList>
    </citation>
    <scope>NUCLEOTIDE SEQUENCE [LARGE SCALE GENOMIC DNA]</scope>
    <source>
        <strain evidence="1">HYR1</strain>
    </source>
</reference>
<keyword evidence="2" id="KW-1185">Reference proteome</keyword>
<dbReference type="EMBL" id="REGN01000846">
    <property type="protein sequence ID" value="RNA38627.1"/>
    <property type="molecule type" value="Genomic_DNA"/>
</dbReference>
<dbReference type="AlphaFoldDB" id="A0A3M7SSQ3"/>
<organism evidence="1 2">
    <name type="scientific">Brachionus plicatilis</name>
    <name type="common">Marine rotifer</name>
    <name type="synonym">Brachionus muelleri</name>
    <dbReference type="NCBI Taxonomy" id="10195"/>
    <lineage>
        <taxon>Eukaryota</taxon>
        <taxon>Metazoa</taxon>
        <taxon>Spiralia</taxon>
        <taxon>Gnathifera</taxon>
        <taxon>Rotifera</taxon>
        <taxon>Eurotatoria</taxon>
        <taxon>Monogononta</taxon>
        <taxon>Pseudotrocha</taxon>
        <taxon>Ploima</taxon>
        <taxon>Brachionidae</taxon>
        <taxon>Brachionus</taxon>
    </lineage>
</organism>